<dbReference type="FunFam" id="1.10.510.10:FF:000021">
    <property type="entry name" value="Serine/threonine protein kinase"/>
    <property type="match status" value="1"/>
</dbReference>
<dbReference type="InterPro" id="IPR005532">
    <property type="entry name" value="SUMF_dom"/>
</dbReference>
<dbReference type="SMART" id="SM00220">
    <property type="entry name" value="S_TKc"/>
    <property type="match status" value="1"/>
</dbReference>
<dbReference type="Pfam" id="PF00069">
    <property type="entry name" value="Pkinase"/>
    <property type="match status" value="1"/>
</dbReference>
<feature type="domain" description="Protein kinase" evidence="7">
    <location>
        <begin position="113"/>
        <end position="373"/>
    </location>
</feature>
<dbReference type="PROSITE" id="PS50011">
    <property type="entry name" value="PROTEIN_KINASE_DOM"/>
    <property type="match status" value="1"/>
</dbReference>
<evidence type="ECO:0000256" key="2">
    <source>
        <dbReference type="ARBA" id="ARBA00022527"/>
    </source>
</evidence>
<dbReference type="SUPFAM" id="SSF56436">
    <property type="entry name" value="C-type lectin-like"/>
    <property type="match status" value="1"/>
</dbReference>
<dbReference type="Proteomes" id="UP000318313">
    <property type="component" value="Chromosome"/>
</dbReference>
<evidence type="ECO:0000256" key="4">
    <source>
        <dbReference type="ARBA" id="ARBA00022741"/>
    </source>
</evidence>
<organism evidence="8 9">
    <name type="scientific">Gimesia fumaroli</name>
    <dbReference type="NCBI Taxonomy" id="2527976"/>
    <lineage>
        <taxon>Bacteria</taxon>
        <taxon>Pseudomonadati</taxon>
        <taxon>Planctomycetota</taxon>
        <taxon>Planctomycetia</taxon>
        <taxon>Planctomycetales</taxon>
        <taxon>Planctomycetaceae</taxon>
        <taxon>Gimesia</taxon>
    </lineage>
</organism>
<dbReference type="Pfam" id="PF03781">
    <property type="entry name" value="FGE-sulfatase"/>
    <property type="match status" value="1"/>
</dbReference>
<protein>
    <recommendedName>
        <fullName evidence="1">non-specific serine/threonine protein kinase</fullName>
        <ecNumber evidence="1">2.7.11.1</ecNumber>
    </recommendedName>
</protein>
<dbReference type="EMBL" id="CP037452">
    <property type="protein sequence ID" value="QDV51743.1"/>
    <property type="molecule type" value="Genomic_DNA"/>
</dbReference>
<name>A0A518IF67_9PLAN</name>
<dbReference type="InterPro" id="IPR016187">
    <property type="entry name" value="CTDL_fold"/>
</dbReference>
<reference evidence="8 9" key="1">
    <citation type="submission" date="2019-03" db="EMBL/GenBank/DDBJ databases">
        <title>Deep-cultivation of Planctomycetes and their phenomic and genomic characterization uncovers novel biology.</title>
        <authorList>
            <person name="Wiegand S."/>
            <person name="Jogler M."/>
            <person name="Boedeker C."/>
            <person name="Pinto D."/>
            <person name="Vollmers J."/>
            <person name="Rivas-Marin E."/>
            <person name="Kohn T."/>
            <person name="Peeters S.H."/>
            <person name="Heuer A."/>
            <person name="Rast P."/>
            <person name="Oberbeckmann S."/>
            <person name="Bunk B."/>
            <person name="Jeske O."/>
            <person name="Meyerdierks A."/>
            <person name="Storesund J.E."/>
            <person name="Kallscheuer N."/>
            <person name="Luecker S."/>
            <person name="Lage O.M."/>
            <person name="Pohl T."/>
            <person name="Merkel B.J."/>
            <person name="Hornburger P."/>
            <person name="Mueller R.-W."/>
            <person name="Bruemmer F."/>
            <person name="Labrenz M."/>
            <person name="Spormann A.M."/>
            <person name="Op den Camp H."/>
            <person name="Overmann J."/>
            <person name="Amann R."/>
            <person name="Jetten M.S.M."/>
            <person name="Mascher T."/>
            <person name="Medema M.H."/>
            <person name="Devos D.P."/>
            <person name="Kaster A.-K."/>
            <person name="Ovreas L."/>
            <person name="Rohde M."/>
            <person name="Galperin M.Y."/>
            <person name="Jogler C."/>
        </authorList>
    </citation>
    <scope>NUCLEOTIDE SEQUENCE [LARGE SCALE GENOMIC DNA]</scope>
    <source>
        <strain evidence="8 9">Enr17</strain>
    </source>
</reference>
<dbReference type="KEGG" id="gfm:Enr17x_38010"/>
<dbReference type="SUPFAM" id="SSF56112">
    <property type="entry name" value="Protein kinase-like (PK-like)"/>
    <property type="match status" value="1"/>
</dbReference>
<dbReference type="GO" id="GO:0005524">
    <property type="term" value="F:ATP binding"/>
    <property type="evidence" value="ECO:0007669"/>
    <property type="project" value="UniProtKB-KW"/>
</dbReference>
<dbReference type="PANTHER" id="PTHR43289:SF6">
    <property type="entry name" value="SERINE_THREONINE-PROTEIN KINASE NEKL-3"/>
    <property type="match status" value="1"/>
</dbReference>
<dbReference type="RefSeq" id="WP_198000654.1">
    <property type="nucleotide sequence ID" value="NZ_CP037452.1"/>
</dbReference>
<keyword evidence="5 8" id="KW-0418">Kinase</keyword>
<evidence type="ECO:0000256" key="3">
    <source>
        <dbReference type="ARBA" id="ARBA00022679"/>
    </source>
</evidence>
<dbReference type="InterPro" id="IPR008271">
    <property type="entry name" value="Ser/Thr_kinase_AS"/>
</dbReference>
<evidence type="ECO:0000313" key="9">
    <source>
        <dbReference type="Proteomes" id="UP000318313"/>
    </source>
</evidence>
<accession>A0A518IF67</accession>
<proteinExistence type="predicted"/>
<dbReference type="Gene3D" id="3.30.200.20">
    <property type="entry name" value="Phosphorylase Kinase, domain 1"/>
    <property type="match status" value="1"/>
</dbReference>
<keyword evidence="2" id="KW-0723">Serine/threonine-protein kinase</keyword>
<evidence type="ECO:0000259" key="7">
    <source>
        <dbReference type="PROSITE" id="PS50011"/>
    </source>
</evidence>
<dbReference type="CDD" id="cd14014">
    <property type="entry name" value="STKc_PknB_like"/>
    <property type="match status" value="1"/>
</dbReference>
<dbReference type="Gene3D" id="3.90.1580.10">
    <property type="entry name" value="paralog of FGE (formylglycine-generating enzyme)"/>
    <property type="match status" value="1"/>
</dbReference>
<dbReference type="InterPro" id="IPR000719">
    <property type="entry name" value="Prot_kinase_dom"/>
</dbReference>
<evidence type="ECO:0000256" key="6">
    <source>
        <dbReference type="ARBA" id="ARBA00022840"/>
    </source>
</evidence>
<keyword evidence="9" id="KW-1185">Reference proteome</keyword>
<dbReference type="PROSITE" id="PS00108">
    <property type="entry name" value="PROTEIN_KINASE_ST"/>
    <property type="match status" value="1"/>
</dbReference>
<dbReference type="InterPro" id="IPR011009">
    <property type="entry name" value="Kinase-like_dom_sf"/>
</dbReference>
<keyword evidence="4" id="KW-0547">Nucleotide-binding</keyword>
<dbReference type="InterPro" id="IPR042095">
    <property type="entry name" value="SUMF_sf"/>
</dbReference>
<evidence type="ECO:0000313" key="8">
    <source>
        <dbReference type="EMBL" id="QDV51743.1"/>
    </source>
</evidence>
<dbReference type="GO" id="GO:0004674">
    <property type="term" value="F:protein serine/threonine kinase activity"/>
    <property type="evidence" value="ECO:0007669"/>
    <property type="project" value="UniProtKB-KW"/>
</dbReference>
<keyword evidence="3 8" id="KW-0808">Transferase</keyword>
<dbReference type="AlphaFoldDB" id="A0A518IF67"/>
<gene>
    <name evidence="8" type="primary">prkC_12</name>
    <name evidence="8" type="ORF">Enr17x_38010</name>
</gene>
<dbReference type="PANTHER" id="PTHR43289">
    <property type="entry name" value="MITOGEN-ACTIVATED PROTEIN KINASE KINASE KINASE 20-RELATED"/>
    <property type="match status" value="1"/>
</dbReference>
<keyword evidence="6" id="KW-0067">ATP-binding</keyword>
<evidence type="ECO:0000256" key="5">
    <source>
        <dbReference type="ARBA" id="ARBA00022777"/>
    </source>
</evidence>
<evidence type="ECO:0000256" key="1">
    <source>
        <dbReference type="ARBA" id="ARBA00012513"/>
    </source>
</evidence>
<dbReference type="EC" id="2.7.11.1" evidence="1"/>
<sequence length="770" mass="86800">MNSPDLDWVPDEDSFTANQIDLICDEFESIWKSEDRPQISDYLYRVEEPSRSALLVELVRLDYAYRLEKGETPSSEEYVSLFPDYSDVLLTRVNEFSSIGKEVSEAPSKIGDIELLEIAGFGAFGTVWKAWDLELKRQVAVKLPSNKLDGKQQVDLFLHEAQAAAKLHHPNIVPVYSSGQIDGRGYIVFKYIQGETLRALLNKQALAHEQAAQICLALAAGLDHAHQQGVIHRDLKPSNILIDETGQPHITDFGLAKRIDVTASLAHSGTVLGTIAYMSPEQAKGRSSEIEAHSDIYSLGAILYRMLTNQIPFEGEPHEVLQRIINQEPVAPRKIEPSIPRDLETICLKASSKQKRDRYQTAGEMAADLKRFLDKKPIQSRRVSKLGQLWRKIKQRPLAYSLLASVSCLLIFLGSQVLFPAPPPSDDPIVTLNTKPEGAQVAFIPLSKKNGEPMPEQIIHAETTSPVTLPLEPGDYLVVAYFDDERFHEVYRHVPEKHEGIPEVFAHREFRREKNNPNQITLPSIRIRKTQGVTKGMAYLEGANRVLFGGDGKYFLPHHDRSIPGFWMDTRELSVEIFTRLFDMKPNLQPTGREGPDYAVVLQYDMAVSLAEKQGKRLPTEFEWAYAATQLGTTRFSWGNQLAVEEFAKQNKFLPVGYPLFDQFPTTPPIFGLCSNVAEWTCTQVYIHPEEQLNFSNETPTSLKNYRVIRGGNESVIFDGNPVVDSSSRDPRVRCFVHRGDTHPGLGMRCVKSAYPRLKREDFASSLSQK</sequence>
<dbReference type="Gene3D" id="1.10.510.10">
    <property type="entry name" value="Transferase(Phosphotransferase) domain 1"/>
    <property type="match status" value="1"/>
</dbReference>